<proteinExistence type="predicted"/>
<dbReference type="PANTHER" id="PTHR13608">
    <property type="entry name" value="ARMADILLO-LIKE HELICAL DOMAIN-CONTAINING PROTEIN 3"/>
    <property type="match status" value="1"/>
</dbReference>
<dbReference type="KEGG" id="mrr:Moror_16398"/>
<dbReference type="Pfam" id="PF08427">
    <property type="entry name" value="ARMH3_C"/>
    <property type="match status" value="1"/>
</dbReference>
<dbReference type="AlphaFoldDB" id="V2YGX0"/>
<evidence type="ECO:0000256" key="4">
    <source>
        <dbReference type="ARBA" id="ARBA00023136"/>
    </source>
</evidence>
<dbReference type="InterPro" id="IPR039868">
    <property type="entry name" value="ARMD3-like"/>
</dbReference>
<keyword evidence="7" id="KW-1185">Reference proteome</keyword>
<evidence type="ECO:0000256" key="2">
    <source>
        <dbReference type="ARBA" id="ARBA00022692"/>
    </source>
</evidence>
<dbReference type="SUPFAM" id="SSF48371">
    <property type="entry name" value="ARM repeat"/>
    <property type="match status" value="1"/>
</dbReference>
<keyword evidence="2" id="KW-0812">Transmembrane</keyword>
<gene>
    <name evidence="6" type="ORF">Moror_16398</name>
</gene>
<dbReference type="Proteomes" id="UP000017559">
    <property type="component" value="Unassembled WGS sequence"/>
</dbReference>
<sequence>MSNSARLHSKFAATYSKLLQGQTPSQINPNEDTGLFFSNLLSLEINREFLVRELNHLPRESFLGHLKLTFNTLFQTLLSHGRSNSDPSKRGNAFQTLIILTRCLLSKNLSGWEIMEIFAGGTSKSDTVFMQFTGVINEVLVDPDSPANIRHQALQLALVFMCGVGQLSPGAYFLRRDLFPSLATFMKTPETEQYTFEAVLLLAILANFHKSDAGKLNPYLQRIKVTEDPELMRKICWAAGFALETAVKAYQEIHNDEPAPTFSTTLGSLLASMRPDRALASSPVDSPRELFKNQPIEACAILSPIYEFLRSNASFNMVFLETIVDEDTKSTPIPFTVLTLSSYLLTHATTTSSPRSLAYANLSLNCLLAFVENERVLEGLCKPNKRAIRLCRQRPPLLPTPKAGRAPVCALLDCCVLWLRHNLHKRLEVHGYSNCILICYRTIYYLSQTHTRLEYEWKELWISVIGLLNFFATKLESLYTTGGVETLIRETVDFLNLSLIGSSSFLPTPRSLHEFVVSN</sequence>
<keyword evidence="3" id="KW-1133">Transmembrane helix</keyword>
<dbReference type="SMART" id="SM01158">
    <property type="entry name" value="DUF1741"/>
    <property type="match status" value="1"/>
</dbReference>
<organism evidence="6 7">
    <name type="scientific">Moniliophthora roreri (strain MCA 2997)</name>
    <name type="common">Cocoa frosty pod rot fungus</name>
    <name type="synonym">Crinipellis roreri</name>
    <dbReference type="NCBI Taxonomy" id="1381753"/>
    <lineage>
        <taxon>Eukaryota</taxon>
        <taxon>Fungi</taxon>
        <taxon>Dikarya</taxon>
        <taxon>Basidiomycota</taxon>
        <taxon>Agaricomycotina</taxon>
        <taxon>Agaricomycetes</taxon>
        <taxon>Agaricomycetidae</taxon>
        <taxon>Agaricales</taxon>
        <taxon>Marasmiineae</taxon>
        <taxon>Marasmiaceae</taxon>
        <taxon>Moniliophthora</taxon>
    </lineage>
</organism>
<evidence type="ECO:0000313" key="7">
    <source>
        <dbReference type="Proteomes" id="UP000017559"/>
    </source>
</evidence>
<dbReference type="InterPro" id="IPR013636">
    <property type="entry name" value="ARMH3_C"/>
</dbReference>
<evidence type="ECO:0000259" key="5">
    <source>
        <dbReference type="SMART" id="SM01158"/>
    </source>
</evidence>
<dbReference type="OrthoDB" id="2012278at2759"/>
<accession>V2YGX0</accession>
<protein>
    <recommendedName>
        <fullName evidence="5">Armadillo-like helical domain-containing protein</fullName>
    </recommendedName>
</protein>
<dbReference type="GO" id="GO:0016020">
    <property type="term" value="C:membrane"/>
    <property type="evidence" value="ECO:0007669"/>
    <property type="project" value="UniProtKB-SubCell"/>
</dbReference>
<name>V2YGX0_MONRO</name>
<comment type="subcellular location">
    <subcellularLocation>
        <location evidence="1">Membrane</location>
    </subcellularLocation>
</comment>
<dbReference type="EMBL" id="AWSO01000394">
    <property type="protein sequence ID" value="ESK90954.1"/>
    <property type="molecule type" value="Genomic_DNA"/>
</dbReference>
<evidence type="ECO:0000256" key="3">
    <source>
        <dbReference type="ARBA" id="ARBA00022989"/>
    </source>
</evidence>
<evidence type="ECO:0000256" key="1">
    <source>
        <dbReference type="ARBA" id="ARBA00004370"/>
    </source>
</evidence>
<keyword evidence="4" id="KW-0472">Membrane</keyword>
<evidence type="ECO:0000313" key="6">
    <source>
        <dbReference type="EMBL" id="ESK90954.1"/>
    </source>
</evidence>
<dbReference type="HOGENOM" id="CLU_029861_1_0_1"/>
<dbReference type="GO" id="GO:0005829">
    <property type="term" value="C:cytosol"/>
    <property type="evidence" value="ECO:0007669"/>
    <property type="project" value="TreeGrafter"/>
</dbReference>
<comment type="caution">
    <text evidence="6">The sequence shown here is derived from an EMBL/GenBank/DDBJ whole genome shotgun (WGS) entry which is preliminary data.</text>
</comment>
<feature type="domain" description="Armadillo-like helical" evidence="5">
    <location>
        <begin position="401"/>
        <end position="519"/>
    </location>
</feature>
<dbReference type="PANTHER" id="PTHR13608:SF3">
    <property type="entry name" value="ARMADILLO-LIKE HELICAL DOMAIN-CONTAINING PROTEIN 3"/>
    <property type="match status" value="1"/>
</dbReference>
<reference evidence="6 7" key="1">
    <citation type="journal article" date="2014" name="BMC Genomics">
        <title>Genome and secretome analysis of the hemibiotrophic fungal pathogen, Moniliophthora roreri, which causes frosty pod rot disease of cacao: mechanisms of the biotrophic and necrotrophic phases.</title>
        <authorList>
            <person name="Meinhardt L.W."/>
            <person name="Costa G.G.L."/>
            <person name="Thomazella D.P.T."/>
            <person name="Teixeira P.J.P.L."/>
            <person name="Carazzolle M.F."/>
            <person name="Schuster S.C."/>
            <person name="Carlson J.E."/>
            <person name="Guiltinan M.J."/>
            <person name="Mieczkowski P."/>
            <person name="Farmer A."/>
            <person name="Ramaraj T."/>
            <person name="Crozier J."/>
            <person name="Davis R.E."/>
            <person name="Shao J."/>
            <person name="Melnick R.L."/>
            <person name="Pereira G.A.G."/>
            <person name="Bailey B.A."/>
        </authorList>
    </citation>
    <scope>NUCLEOTIDE SEQUENCE [LARGE SCALE GENOMIC DNA]</scope>
    <source>
        <strain evidence="6 7">MCA 2997</strain>
    </source>
</reference>
<dbReference type="InterPro" id="IPR016024">
    <property type="entry name" value="ARM-type_fold"/>
</dbReference>